<dbReference type="GO" id="GO:1990077">
    <property type="term" value="C:primosome complex"/>
    <property type="evidence" value="ECO:0007669"/>
    <property type="project" value="UniProtKB-UniRule"/>
</dbReference>
<dbReference type="GO" id="GO:0006269">
    <property type="term" value="P:DNA replication, synthesis of primer"/>
    <property type="evidence" value="ECO:0007669"/>
    <property type="project" value="UniProtKB-UniRule"/>
</dbReference>
<dbReference type="SUPFAM" id="SSF52540">
    <property type="entry name" value="P-loop containing nucleoside triphosphate hydrolases"/>
    <property type="match status" value="1"/>
</dbReference>
<accession>A0AAE4K9D6</accession>
<dbReference type="PROSITE" id="PS51199">
    <property type="entry name" value="SF4_HELICASE"/>
    <property type="match status" value="1"/>
</dbReference>
<name>A0AAE4K9D6_9BURK</name>
<proteinExistence type="inferred from homology"/>
<dbReference type="InterPro" id="IPR016136">
    <property type="entry name" value="DNA_helicase_N/primase_C"/>
</dbReference>
<dbReference type="InterPro" id="IPR036185">
    <property type="entry name" value="DNA_heli_DnaB-like_N_sf"/>
</dbReference>
<dbReference type="InterPro" id="IPR027417">
    <property type="entry name" value="P-loop_NTPase"/>
</dbReference>
<comment type="catalytic activity">
    <reaction evidence="10 12">
        <text>ATP + H2O = ADP + phosphate + H(+)</text>
        <dbReference type="Rhea" id="RHEA:13065"/>
        <dbReference type="ChEBI" id="CHEBI:15377"/>
        <dbReference type="ChEBI" id="CHEBI:15378"/>
        <dbReference type="ChEBI" id="CHEBI:30616"/>
        <dbReference type="ChEBI" id="CHEBI:43474"/>
        <dbReference type="ChEBI" id="CHEBI:456216"/>
        <dbReference type="EC" id="5.6.2.3"/>
    </reaction>
</comment>
<comment type="function">
    <text evidence="12">The main replicative DNA helicase, it participates in initiation and elongation during chromosome replication. Travels ahead of the DNA replisome, separating dsDNA into templates for DNA synthesis. A processive ATP-dependent 5'-3' DNA helicase it has DNA-dependent ATPase activity.</text>
</comment>
<dbReference type="GO" id="GO:0003677">
    <property type="term" value="F:DNA binding"/>
    <property type="evidence" value="ECO:0007669"/>
    <property type="project" value="UniProtKB-UniRule"/>
</dbReference>
<organism evidence="14">
    <name type="scientific">Herbaspirillum huttiense subsp. nephrolepidis</name>
    <dbReference type="NCBI Taxonomy" id="3075126"/>
    <lineage>
        <taxon>Bacteria</taxon>
        <taxon>Pseudomonadati</taxon>
        <taxon>Pseudomonadota</taxon>
        <taxon>Betaproteobacteria</taxon>
        <taxon>Burkholderiales</taxon>
        <taxon>Oxalobacteraceae</taxon>
        <taxon>Herbaspirillum</taxon>
    </lineage>
</organism>
<evidence type="ECO:0000256" key="4">
    <source>
        <dbReference type="ARBA" id="ARBA00022741"/>
    </source>
</evidence>
<dbReference type="InterPro" id="IPR007692">
    <property type="entry name" value="DNA_helicase_DnaB"/>
</dbReference>
<dbReference type="NCBIfam" id="TIGR00665">
    <property type="entry name" value="DnaB"/>
    <property type="match status" value="1"/>
</dbReference>
<keyword evidence="6 12" id="KW-0347">Helicase</keyword>
<reference evidence="14" key="1">
    <citation type="submission" date="2023-02" db="EMBL/GenBank/DDBJ databases">
        <title>Description of Herbaspirillum huttiense subsp. nephrolepsisexaltata and Herbaspirillum huttiense subsp. lycopersicon.</title>
        <authorList>
            <person name="Poudel M."/>
            <person name="Sharma A."/>
            <person name="Goss E."/>
            <person name="Tapia J.H."/>
            <person name="Harmon C.M."/>
            <person name="Jones J.B."/>
        </authorList>
    </citation>
    <scope>NUCLEOTIDE SEQUENCE</scope>
    <source>
        <strain evidence="14">NC40101</strain>
    </source>
</reference>
<keyword evidence="8 12" id="KW-0238">DNA-binding</keyword>
<dbReference type="InterPro" id="IPR007693">
    <property type="entry name" value="DNA_helicase_DnaB-like_N"/>
</dbReference>
<keyword evidence="7 12" id="KW-0067">ATP-binding</keyword>
<gene>
    <name evidence="14" type="primary">dnaB</name>
    <name evidence="14" type="ORF">RJN63_27715</name>
</gene>
<dbReference type="GO" id="GO:0005829">
    <property type="term" value="C:cytosol"/>
    <property type="evidence" value="ECO:0007669"/>
    <property type="project" value="TreeGrafter"/>
</dbReference>
<keyword evidence="3 12" id="KW-0235">DNA replication</keyword>
<dbReference type="Gene3D" id="1.10.860.10">
    <property type="entry name" value="DNAb Helicase, Chain A"/>
    <property type="match status" value="1"/>
</dbReference>
<dbReference type="GO" id="GO:0005524">
    <property type="term" value="F:ATP binding"/>
    <property type="evidence" value="ECO:0007669"/>
    <property type="project" value="UniProtKB-UniRule"/>
</dbReference>
<evidence type="ECO:0000256" key="8">
    <source>
        <dbReference type="ARBA" id="ARBA00023125"/>
    </source>
</evidence>
<dbReference type="EMBL" id="JAVRAA010000025">
    <property type="protein sequence ID" value="MDT0340648.1"/>
    <property type="molecule type" value="Genomic_DNA"/>
</dbReference>
<dbReference type="Pfam" id="PF00772">
    <property type="entry name" value="DnaB"/>
    <property type="match status" value="1"/>
</dbReference>
<keyword evidence="9" id="KW-0413">Isomerase</keyword>
<dbReference type="PANTHER" id="PTHR30153">
    <property type="entry name" value="REPLICATIVE DNA HELICASE DNAB"/>
    <property type="match status" value="1"/>
</dbReference>
<protein>
    <recommendedName>
        <fullName evidence="11 12">Replicative DNA helicase</fullName>
        <ecNumber evidence="11 12">5.6.2.3</ecNumber>
    </recommendedName>
</protein>
<dbReference type="InterPro" id="IPR007694">
    <property type="entry name" value="DNA_helicase_DnaB-like_C"/>
</dbReference>
<evidence type="ECO:0000256" key="12">
    <source>
        <dbReference type="RuleBase" id="RU362085"/>
    </source>
</evidence>
<keyword evidence="4 12" id="KW-0547">Nucleotide-binding</keyword>
<dbReference type="RefSeq" id="WP_310838995.1">
    <property type="nucleotide sequence ID" value="NZ_JAVLSM010000024.1"/>
</dbReference>
<dbReference type="PANTHER" id="PTHR30153:SF2">
    <property type="entry name" value="REPLICATIVE DNA HELICASE"/>
    <property type="match status" value="1"/>
</dbReference>
<evidence type="ECO:0000256" key="10">
    <source>
        <dbReference type="ARBA" id="ARBA00048954"/>
    </source>
</evidence>
<evidence type="ECO:0000256" key="3">
    <source>
        <dbReference type="ARBA" id="ARBA00022705"/>
    </source>
</evidence>
<evidence type="ECO:0000256" key="5">
    <source>
        <dbReference type="ARBA" id="ARBA00022801"/>
    </source>
</evidence>
<comment type="similarity">
    <text evidence="1 12">Belongs to the helicase family. DnaB subfamily.</text>
</comment>
<keyword evidence="2 12" id="KW-0639">Primosome</keyword>
<evidence type="ECO:0000313" key="14">
    <source>
        <dbReference type="EMBL" id="MDT0340648.1"/>
    </source>
</evidence>
<sequence>MSNIEKSIELFNLQAEQSVLGALLLDNDAFDRMGDLRAEHFYRADHRIIFSEILAQVGAGRPCDVVSVMDSLAGKVDDCLPYLNAIVQNTPSSANIGRYASIVRDKAVKRALVTFSEELGAQASTSHEDASNIVDSASSKLEKLAAARIKQEPIQVRDDLVRFMEQLEQRIDGNGPKPICTGFPDVDKRLSGGMRRGELVVIAARPKMGKTAFALNVANNVSVDHSVLVLSMEMPKDQIHERNLASIGRIQLDRLLQPKTLEDPDWVRMTHALTKLNDMNISIDDQGGLRLLDVRMKAKQVKRRHGLDLLVIDYLQLMYGDGDNRNAQIEGITRGLKALAKELGIVIVLLSQLNRELEKRPNKRPQPSDLRDSGAIEQDADAVLFLYRDEVYNPDSMDRGICEVNVALCRQGAPGVVGLAYIGEHTRFESLATWEPPRAKAVAPRRGLAEHL</sequence>
<dbReference type="AlphaFoldDB" id="A0AAE4K9D6"/>
<evidence type="ECO:0000256" key="2">
    <source>
        <dbReference type="ARBA" id="ARBA00022515"/>
    </source>
</evidence>
<evidence type="ECO:0000256" key="11">
    <source>
        <dbReference type="NCBIfam" id="TIGR00665"/>
    </source>
</evidence>
<dbReference type="EC" id="5.6.2.3" evidence="11 12"/>
<comment type="caution">
    <text evidence="14">The sequence shown here is derived from an EMBL/GenBank/DDBJ whole genome shotgun (WGS) entry which is preliminary data.</text>
</comment>
<dbReference type="Pfam" id="PF03796">
    <property type="entry name" value="DnaB_C"/>
    <property type="match status" value="1"/>
</dbReference>
<evidence type="ECO:0000256" key="1">
    <source>
        <dbReference type="ARBA" id="ARBA00008428"/>
    </source>
</evidence>
<keyword evidence="5 12" id="KW-0378">Hydrolase</keyword>
<dbReference type="GO" id="GO:0016787">
    <property type="term" value="F:hydrolase activity"/>
    <property type="evidence" value="ECO:0007669"/>
    <property type="project" value="UniProtKB-KW"/>
</dbReference>
<feature type="domain" description="SF4 helicase" evidence="13">
    <location>
        <begin position="172"/>
        <end position="435"/>
    </location>
</feature>
<evidence type="ECO:0000256" key="7">
    <source>
        <dbReference type="ARBA" id="ARBA00022840"/>
    </source>
</evidence>
<evidence type="ECO:0000256" key="6">
    <source>
        <dbReference type="ARBA" id="ARBA00022806"/>
    </source>
</evidence>
<evidence type="ECO:0000256" key="9">
    <source>
        <dbReference type="ARBA" id="ARBA00023235"/>
    </source>
</evidence>
<dbReference type="Gene3D" id="3.40.50.300">
    <property type="entry name" value="P-loop containing nucleotide triphosphate hydrolases"/>
    <property type="match status" value="1"/>
</dbReference>
<dbReference type="GO" id="GO:0043139">
    <property type="term" value="F:5'-3' DNA helicase activity"/>
    <property type="evidence" value="ECO:0007669"/>
    <property type="project" value="UniProtKB-EC"/>
</dbReference>
<dbReference type="SMART" id="SM00382">
    <property type="entry name" value="AAA"/>
    <property type="match status" value="1"/>
</dbReference>
<dbReference type="InterPro" id="IPR003593">
    <property type="entry name" value="AAA+_ATPase"/>
</dbReference>
<dbReference type="CDD" id="cd00984">
    <property type="entry name" value="DnaB_C"/>
    <property type="match status" value="1"/>
</dbReference>
<dbReference type="SUPFAM" id="SSF48024">
    <property type="entry name" value="N-terminal domain of DnaB helicase"/>
    <property type="match status" value="1"/>
</dbReference>
<evidence type="ECO:0000259" key="13">
    <source>
        <dbReference type="PROSITE" id="PS51199"/>
    </source>
</evidence>